<reference evidence="1 2" key="1">
    <citation type="journal article" date="2017" name="BMC Genomics">
        <title>Genome sequencing of 39 Akkermansia muciniphila isolates reveals its population structure, genomic and functional diverisity, and global distribution in mammalian gut microbiotas.</title>
        <authorList>
            <person name="Guo X."/>
            <person name="Li S."/>
            <person name="Zhang J."/>
            <person name="Wu F."/>
            <person name="Li X."/>
            <person name="Wu D."/>
            <person name="Zhang M."/>
            <person name="Ou Z."/>
            <person name="Jie Z."/>
            <person name="Yan Q."/>
            <person name="Li P."/>
            <person name="Yi J."/>
            <person name="Peng Y."/>
        </authorList>
    </citation>
    <scope>NUCLEOTIDE SEQUENCE [LARGE SCALE GENOMIC DNA]</scope>
    <source>
        <strain evidence="1 2">GP43</strain>
    </source>
</reference>
<gene>
    <name evidence="1" type="ORF">CXU09_06420</name>
</gene>
<accession>A0AAP8NKY3</accession>
<evidence type="ECO:0000313" key="1">
    <source>
        <dbReference type="EMBL" id="PNC56255.1"/>
    </source>
</evidence>
<dbReference type="Proteomes" id="UP000235914">
    <property type="component" value="Unassembled WGS sequence"/>
</dbReference>
<organism evidence="1 2">
    <name type="scientific">Akkermansia muciniphila</name>
    <dbReference type="NCBI Taxonomy" id="239935"/>
    <lineage>
        <taxon>Bacteria</taxon>
        <taxon>Pseudomonadati</taxon>
        <taxon>Verrucomicrobiota</taxon>
        <taxon>Verrucomicrobiia</taxon>
        <taxon>Verrucomicrobiales</taxon>
        <taxon>Akkermansiaceae</taxon>
        <taxon>Akkermansia</taxon>
    </lineage>
</organism>
<dbReference type="AlphaFoldDB" id="A0AAP8NKY3"/>
<sequence>MKKHDVAYLCRNEGVATLFERTGDIPMSCKLQEWFQGKCMASGNHIRADVFPSGRGLAADGERQALEKL</sequence>
<proteinExistence type="predicted"/>
<evidence type="ECO:0000313" key="2">
    <source>
        <dbReference type="Proteomes" id="UP000235914"/>
    </source>
</evidence>
<name>A0AAP8NKY3_9BACT</name>
<protein>
    <submittedName>
        <fullName evidence="1">Uncharacterized protein</fullName>
    </submittedName>
</protein>
<dbReference type="RefSeq" id="WP_022198111.1">
    <property type="nucleotide sequence ID" value="NZ_CP027005.1"/>
</dbReference>
<dbReference type="EMBL" id="PJKN01000003">
    <property type="protein sequence ID" value="PNC56255.1"/>
    <property type="molecule type" value="Genomic_DNA"/>
</dbReference>
<comment type="caution">
    <text evidence="1">The sequence shown here is derived from an EMBL/GenBank/DDBJ whole genome shotgun (WGS) entry which is preliminary data.</text>
</comment>